<gene>
    <name evidence="2" type="ORF">NP590_20370</name>
</gene>
<keyword evidence="3" id="KW-1185">Reference proteome</keyword>
<proteinExistence type="predicted"/>
<dbReference type="InterPro" id="IPR003593">
    <property type="entry name" value="AAA+_ATPase"/>
</dbReference>
<dbReference type="InterPro" id="IPR027417">
    <property type="entry name" value="P-loop_NTPase"/>
</dbReference>
<evidence type="ECO:0000313" key="2">
    <source>
        <dbReference type="EMBL" id="MCQ8106464.1"/>
    </source>
</evidence>
<dbReference type="InterPro" id="IPR003959">
    <property type="entry name" value="ATPase_AAA_core"/>
</dbReference>
<dbReference type="SUPFAM" id="SSF52540">
    <property type="entry name" value="P-loop containing nucleoside triphosphate hydrolases"/>
    <property type="match status" value="1"/>
</dbReference>
<reference evidence="2 3" key="1">
    <citation type="submission" date="2022-07" db="EMBL/GenBank/DDBJ databases">
        <title>Methylomonas rivi sp. nov., Methylomonas rosea sp. nov., Methylomonas aureus sp. nov. and Methylomonas subterranea sp. nov., four novel methanotrophs isolated from a freshwater creek and the deep terrestrial subsurface.</title>
        <authorList>
            <person name="Abin C."/>
            <person name="Sankaranarayanan K."/>
            <person name="Garner C."/>
            <person name="Sindelar R."/>
            <person name="Kotary K."/>
            <person name="Garner R."/>
            <person name="Barclay S."/>
            <person name="Lawson P."/>
            <person name="Krumholz L."/>
        </authorList>
    </citation>
    <scope>NUCLEOTIDE SEQUENCE [LARGE SCALE GENOMIC DNA]</scope>
    <source>
        <strain evidence="2 3">SURF-2</strain>
    </source>
</reference>
<feature type="domain" description="AAA+ ATPase" evidence="1">
    <location>
        <begin position="79"/>
        <end position="297"/>
    </location>
</feature>
<name>A0ABT1TMD7_9GAMM</name>
<dbReference type="EMBL" id="JANIBJ010000084">
    <property type="protein sequence ID" value="MCQ8106464.1"/>
    <property type="molecule type" value="Genomic_DNA"/>
</dbReference>
<dbReference type="Gene3D" id="3.40.50.300">
    <property type="entry name" value="P-loop containing nucleotide triphosphate hydrolases"/>
    <property type="match status" value="1"/>
</dbReference>
<dbReference type="Proteomes" id="UP001524499">
    <property type="component" value="Unassembled WGS sequence"/>
</dbReference>
<evidence type="ECO:0000313" key="3">
    <source>
        <dbReference type="Proteomes" id="UP001524499"/>
    </source>
</evidence>
<dbReference type="PANTHER" id="PTHR43581">
    <property type="entry name" value="ATP/GTP PHOSPHATASE"/>
    <property type="match status" value="1"/>
</dbReference>
<comment type="caution">
    <text evidence="2">The sequence shown here is derived from an EMBL/GenBank/DDBJ whole genome shotgun (WGS) entry which is preliminary data.</text>
</comment>
<dbReference type="PANTHER" id="PTHR43581:SF4">
    <property type="entry name" value="ATP_GTP PHOSPHATASE"/>
    <property type="match status" value="1"/>
</dbReference>
<protein>
    <submittedName>
        <fullName evidence="2">AAA family ATPase</fullName>
    </submittedName>
</protein>
<dbReference type="Pfam" id="PF13304">
    <property type="entry name" value="AAA_21"/>
    <property type="match status" value="1"/>
</dbReference>
<evidence type="ECO:0000259" key="1">
    <source>
        <dbReference type="SMART" id="SM00382"/>
    </source>
</evidence>
<accession>A0ABT1TMD7</accession>
<sequence>MKKEFYIGRGNGTNFDGPFNVVEIDNKVCEDDSVREKIFRKVMDPGIGPGFEKVHYEFLPRFTVEFQPDIDTLLADRRECASTIFSGPNNSGKSLILKQMHSTLGPKVCLLTCNRYSTIDVINTQNSHGFDERRQHYDMISNQLESGHFHDDQNPRQLEQLIRGLTDTQLDNLFELAGELLGAKIQLLRTDSTRTRMSPWYVDIDGQSLKYASSGTRLMFTLLGHLFDDYFQIALIDEPELGLSPKIQASLARALYDNSVRKKYFPHLKQVFIVTHSHLFLDREVLSNNYIVEKKGDEVINRQVKSTAELHELQFGMLGNDLDHLYMPAAVVVVEGPCDISFMARLFSLHTPTRRVSIVVARGDGGAPDKVQTLSDGWGDLHTSPYRSRLFVVLDAKHDVKKASLTRQGVLDDNIHVWGKNGIEWYYPKKHVAAAFKCSETELSDADLGVERVTMNSISMSKTALASFVVPRVTLSDTLDPELTAFLEKLKHAMG</sequence>
<organism evidence="2 3">
    <name type="scientific">Methylomonas subterranea</name>
    <dbReference type="NCBI Taxonomy" id="2952225"/>
    <lineage>
        <taxon>Bacteria</taxon>
        <taxon>Pseudomonadati</taxon>
        <taxon>Pseudomonadota</taxon>
        <taxon>Gammaproteobacteria</taxon>
        <taxon>Methylococcales</taxon>
        <taxon>Methylococcaceae</taxon>
        <taxon>Methylomonas</taxon>
    </lineage>
</organism>
<dbReference type="InterPro" id="IPR051396">
    <property type="entry name" value="Bact_Antivir_Def_Nuclease"/>
</dbReference>
<dbReference type="SMART" id="SM00382">
    <property type="entry name" value="AAA"/>
    <property type="match status" value="1"/>
</dbReference>
<dbReference type="RefSeq" id="WP_256604579.1">
    <property type="nucleotide sequence ID" value="NZ_JANIBJ010000084.1"/>
</dbReference>